<name>A0A2S9GYR8_9BURK</name>
<evidence type="ECO:0000256" key="2">
    <source>
        <dbReference type="SAM" id="SignalP"/>
    </source>
</evidence>
<dbReference type="Proteomes" id="UP000237839">
    <property type="component" value="Unassembled WGS sequence"/>
</dbReference>
<comment type="subcellular location">
    <subcellularLocation>
        <location evidence="1">Cell outer membrane</location>
    </subcellularLocation>
</comment>
<evidence type="ECO:0000313" key="4">
    <source>
        <dbReference type="Proteomes" id="UP000237839"/>
    </source>
</evidence>
<sequence length="146" mass="16044">MATQSHYIHPIALLACIASPASAELPLTIEDLLTDKGKVTFDATYSYANNNQQGIAVGEPIIVQTGPTSFITIPTRIGETRTDIDTSAVTLGLRYGLSKDTELYGRGSYLWNNTRSSNFSDLSNSNSQQFSDAWLGLNYRFLKDEN</sequence>
<proteinExistence type="predicted"/>
<dbReference type="Gene3D" id="2.40.160.10">
    <property type="entry name" value="Porin"/>
    <property type="match status" value="1"/>
</dbReference>
<keyword evidence="2" id="KW-0732">Signal</keyword>
<gene>
    <name evidence="3" type="ORF">S2091_2578</name>
</gene>
<dbReference type="EMBL" id="PUGF01000011">
    <property type="protein sequence ID" value="PRC92848.1"/>
    <property type="molecule type" value="Genomic_DNA"/>
</dbReference>
<dbReference type="RefSeq" id="WP_105532328.1">
    <property type="nucleotide sequence ID" value="NZ_PUGF01000011.1"/>
</dbReference>
<evidence type="ECO:0000313" key="3">
    <source>
        <dbReference type="EMBL" id="PRC92848.1"/>
    </source>
</evidence>
<comment type="caution">
    <text evidence="3">The sequence shown here is derived from an EMBL/GenBank/DDBJ whole genome shotgun (WGS) entry which is preliminary data.</text>
</comment>
<protein>
    <submittedName>
        <fullName evidence="3">Outer membrane insertion C-terminal signal</fullName>
    </submittedName>
</protein>
<evidence type="ECO:0000256" key="1">
    <source>
        <dbReference type="ARBA" id="ARBA00004442"/>
    </source>
</evidence>
<dbReference type="OrthoDB" id="6121451at2"/>
<accession>A0A2S9GYR8</accession>
<dbReference type="SUPFAM" id="SSF56925">
    <property type="entry name" value="OMPA-like"/>
    <property type="match status" value="1"/>
</dbReference>
<feature type="signal peptide" evidence="2">
    <location>
        <begin position="1"/>
        <end position="23"/>
    </location>
</feature>
<dbReference type="InterPro" id="IPR011250">
    <property type="entry name" value="OMP/PagP_B-barrel"/>
</dbReference>
<reference evidence="3 4" key="1">
    <citation type="submission" date="2018-02" db="EMBL/GenBank/DDBJ databases">
        <title>Solimicrobium silvestre gen. nov., sp. nov., isolated from alpine forest soil.</title>
        <authorList>
            <person name="Margesin R."/>
            <person name="Albuquerque L."/>
            <person name="Zhang D.-C."/>
            <person name="Froufe H.J.C."/>
            <person name="Severino R."/>
            <person name="Roxo I."/>
            <person name="Egas C."/>
            <person name="Da Costa M.S."/>
        </authorList>
    </citation>
    <scope>NUCLEOTIDE SEQUENCE [LARGE SCALE GENOMIC DNA]</scope>
    <source>
        <strain evidence="3 4">S20-91</strain>
    </source>
</reference>
<dbReference type="InterPro" id="IPR023614">
    <property type="entry name" value="Porin_dom_sf"/>
</dbReference>
<organism evidence="3 4">
    <name type="scientific">Solimicrobium silvestre</name>
    <dbReference type="NCBI Taxonomy" id="2099400"/>
    <lineage>
        <taxon>Bacteria</taxon>
        <taxon>Pseudomonadati</taxon>
        <taxon>Pseudomonadota</taxon>
        <taxon>Betaproteobacteria</taxon>
        <taxon>Burkholderiales</taxon>
        <taxon>Oxalobacteraceae</taxon>
        <taxon>Solimicrobium</taxon>
    </lineage>
</organism>
<dbReference type="GO" id="GO:0009279">
    <property type="term" value="C:cell outer membrane"/>
    <property type="evidence" value="ECO:0007669"/>
    <property type="project" value="UniProtKB-SubCell"/>
</dbReference>
<dbReference type="AlphaFoldDB" id="A0A2S9GYR8"/>
<keyword evidence="4" id="KW-1185">Reference proteome</keyword>
<feature type="chain" id="PRO_5015709450" evidence="2">
    <location>
        <begin position="24"/>
        <end position="146"/>
    </location>
</feature>